<dbReference type="GO" id="GO:0030674">
    <property type="term" value="F:protein-macromolecule adaptor activity"/>
    <property type="evidence" value="ECO:0007669"/>
    <property type="project" value="TreeGrafter"/>
</dbReference>
<dbReference type="OrthoDB" id="1845386at2759"/>
<organism evidence="12 13">
    <name type="scientific">Paramecium sonneborni</name>
    <dbReference type="NCBI Taxonomy" id="65129"/>
    <lineage>
        <taxon>Eukaryota</taxon>
        <taxon>Sar</taxon>
        <taxon>Alveolata</taxon>
        <taxon>Ciliophora</taxon>
        <taxon>Intramacronucleata</taxon>
        <taxon>Oligohymenophorea</taxon>
        <taxon>Peniculida</taxon>
        <taxon>Parameciidae</taxon>
        <taxon>Paramecium</taxon>
    </lineage>
</organism>
<dbReference type="GO" id="GO:0006904">
    <property type="term" value="P:vesicle docking involved in exocytosis"/>
    <property type="evidence" value="ECO:0007669"/>
    <property type="project" value="TreeGrafter"/>
</dbReference>
<dbReference type="GO" id="GO:0005768">
    <property type="term" value="C:endosome"/>
    <property type="evidence" value="ECO:0007669"/>
    <property type="project" value="TreeGrafter"/>
</dbReference>
<dbReference type="InterPro" id="IPR000547">
    <property type="entry name" value="Clathrin_H-chain/VPS_repeat"/>
</dbReference>
<comment type="subcellular location">
    <subcellularLocation>
        <location evidence="6">Endomembrane system</location>
        <topology evidence="6">Peripheral membrane protein</topology>
        <orientation evidence="6">Cytoplasmic side</orientation>
    </subcellularLocation>
</comment>
<sequence>MLQGRMDDNQWINDDHMDQPEDVGFDKEEIRRVDLFVNKPFDIPNFPKNEQIKQAGISSKMFVIITRQNNIYRWRPDKDDYCVQMELPEVQQGGLTGKLLGSKKNERKDIILEKLFLFGPHALIVSDNGESFYINVRSEKIRSMEQLKGKQIKCIGWDDQCDETDTHEILLATKDSKIYIYRIDCRQGDVREEEAKLMVTIPNERQINQIEQFTVMYDNNKYSCVVVSTNFSLFFFYGLNSLSILFTKYKDPQSVARAESQPSRYHTSLLAVSSKKNSFLFTNGKALNLFTLPEKDLNESILQQAKQLKSVNNYSEMPVQIGLTDFHYFILSADSLTIFSKITQQEVQKYELRSMGRIMGMQYEKDDKVFWIFSERTFCKIETEDEDKEAWKLLMDQKMYVAAYEISNKYNSEYTQYIAGLCGDQLFSQKKYNEAAQYYQKSSKNFEEIFLKFLNCDDMKARIGLEQYLKHLINNLKGETERTLVLGWLSELLIYRLNEQEKLIHETRSYETDIQRDKDIKEKKQQLNQLNEDLDNFLKTYKAELDQNLVYQIMVSHGRLQNCVEYAKLNNNYEMIIQHYINEENYKEAIKNLNNVKEKSSMEIIQKYSFILMRHEPEQTLDILQKNIKKFDQTKIIGGLMNIPVDKREFGIRFLEHSINKLDCADKSIHNILIFFLTQPLQKEKLNYYLQEQEALLKKTEKVNFDLDFALRLFKQASCIDAQITIYGMMSLYTESVTLALDYGMIEKAKEYAQKPEDDDEKKKKLWMMIAERLLSQNQDIDKVIELTKNSQLIKIEDLLPHFNENIKIEQFKDEICNSLKKYNEEIEKLKDEMKKLSSNSDQLKNELKMTKNKFLIIDTQQKCDHCAKQLFNDTFYIFPCNHGFHKDCIVTKIKSLPQHQPNIHQIETHDMTMQSILVKSNPNQNASKKQQDGQSFFQIMNIFGGAKQEQRPQSTLTPDEEKLLRETKEKFDKIVASECIFCGPKVVDSIQFGFELDAREKDTWSI</sequence>
<evidence type="ECO:0000259" key="10">
    <source>
        <dbReference type="Pfam" id="PF05131"/>
    </source>
</evidence>
<feature type="domain" description="Pep3/Vps18 beta-propeller" evidence="10">
    <location>
        <begin position="46"/>
        <end position="377"/>
    </location>
</feature>
<evidence type="ECO:0000313" key="12">
    <source>
        <dbReference type="EMBL" id="CAD8109277.1"/>
    </source>
</evidence>
<dbReference type="GO" id="GO:0030897">
    <property type="term" value="C:HOPS complex"/>
    <property type="evidence" value="ECO:0007669"/>
    <property type="project" value="TreeGrafter"/>
</dbReference>
<feature type="repeat" description="CHCR" evidence="7">
    <location>
        <begin position="624"/>
        <end position="783"/>
    </location>
</feature>
<evidence type="ECO:0000256" key="3">
    <source>
        <dbReference type="ARBA" id="ARBA00022771"/>
    </source>
</evidence>
<dbReference type="Pfam" id="PF05131">
    <property type="entry name" value="Pep3_Vps18"/>
    <property type="match status" value="1"/>
</dbReference>
<feature type="coiled-coil region" evidence="8">
    <location>
        <begin position="813"/>
        <end position="854"/>
    </location>
</feature>
<keyword evidence="4" id="KW-0862">Zinc</keyword>
<evidence type="ECO:0000256" key="2">
    <source>
        <dbReference type="ARBA" id="ARBA00022723"/>
    </source>
</evidence>
<keyword evidence="13" id="KW-1185">Reference proteome</keyword>
<dbReference type="Proteomes" id="UP000692954">
    <property type="component" value="Unassembled WGS sequence"/>
</dbReference>
<dbReference type="GO" id="GO:0048284">
    <property type="term" value="P:organelle fusion"/>
    <property type="evidence" value="ECO:0007669"/>
    <property type="project" value="TreeGrafter"/>
</dbReference>
<feature type="domain" description="Pep3/Vps18 RING C-terminal" evidence="11">
    <location>
        <begin position="861"/>
        <end position="896"/>
    </location>
</feature>
<dbReference type="GO" id="GO:0006886">
    <property type="term" value="P:intracellular protein transport"/>
    <property type="evidence" value="ECO:0007669"/>
    <property type="project" value="UniProtKB-UniRule"/>
</dbReference>
<dbReference type="GO" id="GO:0007032">
    <property type="term" value="P:endosome organization"/>
    <property type="evidence" value="ECO:0007669"/>
    <property type="project" value="TreeGrafter"/>
</dbReference>
<reference evidence="12" key="1">
    <citation type="submission" date="2021-01" db="EMBL/GenBank/DDBJ databases">
        <authorList>
            <consortium name="Genoscope - CEA"/>
            <person name="William W."/>
        </authorList>
    </citation>
    <scope>NUCLEOTIDE SEQUENCE</scope>
</reference>
<name>A0A8S1Q0M7_9CILI</name>
<dbReference type="Pfam" id="PF26148">
    <property type="entry name" value="VPS18_RING_C"/>
    <property type="match status" value="1"/>
</dbReference>
<dbReference type="PANTHER" id="PTHR23323">
    <property type="entry name" value="VACUOLAR PROTEIN SORTING-ASSOCIATED PROTEIN"/>
    <property type="match status" value="1"/>
</dbReference>
<dbReference type="PROSITE" id="PS50236">
    <property type="entry name" value="CHCR"/>
    <property type="match status" value="1"/>
</dbReference>
<evidence type="ECO:0000256" key="9">
    <source>
        <dbReference type="SAM" id="MobiDB-lite"/>
    </source>
</evidence>
<dbReference type="GO" id="GO:0007033">
    <property type="term" value="P:vacuole organization"/>
    <property type="evidence" value="ECO:0007669"/>
    <property type="project" value="TreeGrafter"/>
</dbReference>
<evidence type="ECO:0000259" key="11">
    <source>
        <dbReference type="Pfam" id="PF26148"/>
    </source>
</evidence>
<feature type="region of interest" description="Disordered" evidence="9">
    <location>
        <begin position="1"/>
        <end position="22"/>
    </location>
</feature>
<evidence type="ECO:0000256" key="8">
    <source>
        <dbReference type="SAM" id="Coils"/>
    </source>
</evidence>
<protein>
    <submittedName>
        <fullName evidence="12">Uncharacterized protein</fullName>
    </submittedName>
</protein>
<evidence type="ECO:0000256" key="5">
    <source>
        <dbReference type="ARBA" id="ARBA00023136"/>
    </source>
</evidence>
<evidence type="ECO:0000256" key="4">
    <source>
        <dbReference type="ARBA" id="ARBA00022833"/>
    </source>
</evidence>
<dbReference type="InterPro" id="IPR058919">
    <property type="entry name" value="Pep3/Vps18_RING_C"/>
</dbReference>
<dbReference type="AlphaFoldDB" id="A0A8S1Q0M7"/>
<dbReference type="InterPro" id="IPR007810">
    <property type="entry name" value="Pep3/Vps18_beta-prop"/>
</dbReference>
<keyword evidence="2" id="KW-0479">Metal-binding</keyword>
<evidence type="ECO:0000256" key="1">
    <source>
        <dbReference type="ARBA" id="ARBA00010454"/>
    </source>
</evidence>
<keyword evidence="5" id="KW-0472">Membrane</keyword>
<dbReference type="EMBL" id="CAJJDN010000093">
    <property type="protein sequence ID" value="CAD8109277.1"/>
    <property type="molecule type" value="Genomic_DNA"/>
</dbReference>
<comment type="similarity">
    <text evidence="1">Belongs to the VPS18 family.</text>
</comment>
<dbReference type="GO" id="GO:0008270">
    <property type="term" value="F:zinc ion binding"/>
    <property type="evidence" value="ECO:0007669"/>
    <property type="project" value="UniProtKB-KW"/>
</dbReference>
<keyword evidence="8" id="KW-0175">Coiled coil</keyword>
<dbReference type="PANTHER" id="PTHR23323:SF26">
    <property type="entry name" value="VACUOLAR PROTEIN SORTING-ASSOCIATED PROTEIN 18 HOMOLOG"/>
    <property type="match status" value="1"/>
</dbReference>
<evidence type="ECO:0000313" key="13">
    <source>
        <dbReference type="Proteomes" id="UP000692954"/>
    </source>
</evidence>
<proteinExistence type="inferred from homology"/>
<accession>A0A8S1Q0M7</accession>
<gene>
    <name evidence="12" type="ORF">PSON_ATCC_30995.1.T0930093</name>
</gene>
<comment type="caution">
    <text evidence="12">The sequence shown here is derived from an EMBL/GenBank/DDBJ whole genome shotgun (WGS) entry which is preliminary data.</text>
</comment>
<keyword evidence="3" id="KW-0863">Zinc-finger</keyword>
<evidence type="ECO:0000256" key="7">
    <source>
        <dbReference type="PROSITE-ProRule" id="PRU01006"/>
    </source>
</evidence>
<feature type="coiled-coil region" evidence="8">
    <location>
        <begin position="520"/>
        <end position="547"/>
    </location>
</feature>
<evidence type="ECO:0000256" key="6">
    <source>
        <dbReference type="ARBA" id="ARBA00029433"/>
    </source>
</evidence>